<feature type="compositionally biased region" description="Basic residues" evidence="1">
    <location>
        <begin position="360"/>
        <end position="372"/>
    </location>
</feature>
<gene>
    <name evidence="2" type="ORF">Amon01_000599900</name>
</gene>
<feature type="compositionally biased region" description="Basic residues" evidence="1">
    <location>
        <begin position="316"/>
        <end position="325"/>
    </location>
</feature>
<protein>
    <submittedName>
        <fullName evidence="2">Unnamed protein product</fullName>
    </submittedName>
</protein>
<sequence>MGNKMVEFDGAPIKNSLNDAEMPDGTATLKEFFTMCSAGLVGSTQHMVSAAITSLSCLFYEFHTRLDQETVTELSSTIELFLTSRNREIIRSTLGFMKVIILALPEEMVIANIKSILTSLVTVNHEHKGHFKSKVKHIIERLIRKFGVELIEDNIPEDDKKLITNIKKSKARAKRKRAEGAEDADTASVPAGAEKTGFMSAYDDALYGESDSEDESDDDSEDERRGGKRSHNKSKQFISESKDAPLDLLDKQTLQHISSSKPKKFTKKNLEKSANFKTKNGKLVIGKDGEDEDVLSGKNSIDAYVDAIKQGPIRGQRNKLKFKKDSKKDNIDWNSDDEDEKPRNKRDNFKGGKGGVNRVNKPKQKFKSRKKF</sequence>
<dbReference type="EMBL" id="BSXU01003605">
    <property type="protein sequence ID" value="GMG40228.1"/>
    <property type="molecule type" value="Genomic_DNA"/>
</dbReference>
<evidence type="ECO:0000313" key="3">
    <source>
        <dbReference type="Proteomes" id="UP001165063"/>
    </source>
</evidence>
<dbReference type="AlphaFoldDB" id="A0A9W6Z2D1"/>
<feature type="compositionally biased region" description="Basic and acidic residues" evidence="1">
    <location>
        <begin position="340"/>
        <end position="350"/>
    </location>
</feature>
<dbReference type="InterPro" id="IPR052087">
    <property type="entry name" value="RRP12"/>
</dbReference>
<feature type="compositionally biased region" description="Basic and acidic residues" evidence="1">
    <location>
        <begin position="240"/>
        <end position="250"/>
    </location>
</feature>
<dbReference type="InterPro" id="IPR016024">
    <property type="entry name" value="ARM-type_fold"/>
</dbReference>
<dbReference type="SUPFAM" id="SSF48371">
    <property type="entry name" value="ARM repeat"/>
    <property type="match status" value="1"/>
</dbReference>
<reference evidence="2" key="1">
    <citation type="submission" date="2023-04" db="EMBL/GenBank/DDBJ databases">
        <title>Ambrosiozyma monospora NBRC 1965.</title>
        <authorList>
            <person name="Ichikawa N."/>
            <person name="Sato H."/>
            <person name="Tonouchi N."/>
        </authorList>
    </citation>
    <scope>NUCLEOTIDE SEQUENCE</scope>
    <source>
        <strain evidence="2">NBRC 1965</strain>
    </source>
</reference>
<dbReference type="PANTHER" id="PTHR48287:SF1">
    <property type="entry name" value="ARM REPEAT SUPERFAMILY PROTEIN"/>
    <property type="match status" value="1"/>
</dbReference>
<proteinExistence type="predicted"/>
<evidence type="ECO:0000256" key="1">
    <source>
        <dbReference type="SAM" id="MobiDB-lite"/>
    </source>
</evidence>
<feature type="region of interest" description="Disordered" evidence="1">
    <location>
        <begin position="309"/>
        <end position="372"/>
    </location>
</feature>
<comment type="caution">
    <text evidence="2">The sequence shown here is derived from an EMBL/GenBank/DDBJ whole genome shotgun (WGS) entry which is preliminary data.</text>
</comment>
<feature type="compositionally biased region" description="Acidic residues" evidence="1">
    <location>
        <begin position="210"/>
        <end position="221"/>
    </location>
</feature>
<name>A0A9W6Z2D1_AMBMO</name>
<dbReference type="OrthoDB" id="2192888at2759"/>
<evidence type="ECO:0000313" key="2">
    <source>
        <dbReference type="EMBL" id="GMG40228.1"/>
    </source>
</evidence>
<feature type="region of interest" description="Disordered" evidence="1">
    <location>
        <begin position="208"/>
        <end position="292"/>
    </location>
</feature>
<organism evidence="2 3">
    <name type="scientific">Ambrosiozyma monospora</name>
    <name type="common">Yeast</name>
    <name type="synonym">Endomycopsis monosporus</name>
    <dbReference type="NCBI Taxonomy" id="43982"/>
    <lineage>
        <taxon>Eukaryota</taxon>
        <taxon>Fungi</taxon>
        <taxon>Dikarya</taxon>
        <taxon>Ascomycota</taxon>
        <taxon>Saccharomycotina</taxon>
        <taxon>Pichiomycetes</taxon>
        <taxon>Pichiales</taxon>
        <taxon>Pichiaceae</taxon>
        <taxon>Ambrosiozyma</taxon>
    </lineage>
</organism>
<feature type="compositionally biased region" description="Basic residues" evidence="1">
    <location>
        <begin position="168"/>
        <end position="177"/>
    </location>
</feature>
<keyword evidence="3" id="KW-1185">Reference proteome</keyword>
<dbReference type="Proteomes" id="UP001165063">
    <property type="component" value="Unassembled WGS sequence"/>
</dbReference>
<feature type="region of interest" description="Disordered" evidence="1">
    <location>
        <begin position="168"/>
        <end position="194"/>
    </location>
</feature>
<accession>A0A9W6Z2D1</accession>
<dbReference type="PANTHER" id="PTHR48287">
    <property type="entry name" value="ARM REPEAT SUPERFAMILY PROTEIN"/>
    <property type="match status" value="1"/>
</dbReference>